<dbReference type="Pfam" id="PF00456">
    <property type="entry name" value="Transketolase_N"/>
    <property type="match status" value="1"/>
</dbReference>
<organism evidence="5 6">
    <name type="scientific">Candidatus Beckwithbacteria bacterium GW2011_GWA2_43_10</name>
    <dbReference type="NCBI Taxonomy" id="1618369"/>
    <lineage>
        <taxon>Bacteria</taxon>
        <taxon>Candidatus Beckwithiibacteriota</taxon>
    </lineage>
</organism>
<dbReference type="CDD" id="cd02012">
    <property type="entry name" value="TPP_TK"/>
    <property type="match status" value="1"/>
</dbReference>
<proteinExistence type="inferred from homology"/>
<dbReference type="PANTHER" id="PTHR47514">
    <property type="entry name" value="TRANSKETOLASE N-TERMINAL SECTION-RELATED"/>
    <property type="match status" value="1"/>
</dbReference>
<dbReference type="PANTHER" id="PTHR47514:SF1">
    <property type="entry name" value="TRANSKETOLASE N-TERMINAL SECTION-RELATED"/>
    <property type="match status" value="1"/>
</dbReference>
<dbReference type="InterPro" id="IPR005474">
    <property type="entry name" value="Transketolase_N"/>
</dbReference>
<dbReference type="STRING" id="1618369.UV54_C0014G0010"/>
<sequence>MFIGQPDTEQLKLKAKEIRIDVIKMLSQAGSGHSAGSLGMADILTVLYFSVLNHDPQNPTWPERDRLILSNGHICPVLYAALAHAGYFKTKELLTLRRLGSRLQGHPSRLDLPGLETSSGPLAQGISQAVGFALAAKIDKQHHHIFCLMGDGELDEGQVWEAFLFGAKEKLGSLIAIIDRNHIQLDGPTEHIMPLEPLKDKLLSFNWQVLEMDGHNLEEIIATLMQAKVSTDQPVAVIAHTIPGKGVSFMECKSEWHGKTPNEGETKQALKELGRL</sequence>
<evidence type="ECO:0000313" key="6">
    <source>
        <dbReference type="Proteomes" id="UP000034213"/>
    </source>
</evidence>
<comment type="similarity">
    <text evidence="2">Belongs to the transketolase family.</text>
</comment>
<dbReference type="SUPFAM" id="SSF52518">
    <property type="entry name" value="Thiamin diphosphate-binding fold (THDP-binding)"/>
    <property type="match status" value="1"/>
</dbReference>
<evidence type="ECO:0000256" key="2">
    <source>
        <dbReference type="ARBA" id="ARBA00007131"/>
    </source>
</evidence>
<protein>
    <submittedName>
        <fullName evidence="5">Transketolase domain-containing protein</fullName>
    </submittedName>
</protein>
<dbReference type="PATRIC" id="fig|1618369.3.peg.245"/>
<gene>
    <name evidence="5" type="ORF">UV54_C0014G0010</name>
</gene>
<comment type="caution">
    <text evidence="5">The sequence shown here is derived from an EMBL/GenBank/DDBJ whole genome shotgun (WGS) entry which is preliminary data.</text>
</comment>
<dbReference type="Proteomes" id="UP000034213">
    <property type="component" value="Unassembled WGS sequence"/>
</dbReference>
<keyword evidence="3" id="KW-0786">Thiamine pyrophosphate</keyword>
<reference evidence="5 6" key="1">
    <citation type="journal article" date="2015" name="Nature">
        <title>rRNA introns, odd ribosomes, and small enigmatic genomes across a large radiation of phyla.</title>
        <authorList>
            <person name="Brown C.T."/>
            <person name="Hug L.A."/>
            <person name="Thomas B.C."/>
            <person name="Sharon I."/>
            <person name="Castelle C.J."/>
            <person name="Singh A."/>
            <person name="Wilkins M.J."/>
            <person name="Williams K.H."/>
            <person name="Banfield J.F."/>
        </authorList>
    </citation>
    <scope>NUCLEOTIDE SEQUENCE [LARGE SCALE GENOMIC DNA]</scope>
</reference>
<name>A0A0G1EAV7_9BACT</name>
<feature type="domain" description="Transketolase N-terminal" evidence="4">
    <location>
        <begin position="14"/>
        <end position="274"/>
    </location>
</feature>
<dbReference type="Gene3D" id="3.40.50.970">
    <property type="match status" value="1"/>
</dbReference>
<evidence type="ECO:0000256" key="1">
    <source>
        <dbReference type="ARBA" id="ARBA00001964"/>
    </source>
</evidence>
<evidence type="ECO:0000256" key="3">
    <source>
        <dbReference type="ARBA" id="ARBA00023052"/>
    </source>
</evidence>
<dbReference type="EMBL" id="LCEW01000014">
    <property type="protein sequence ID" value="KKS80171.1"/>
    <property type="molecule type" value="Genomic_DNA"/>
</dbReference>
<dbReference type="InterPro" id="IPR029061">
    <property type="entry name" value="THDP-binding"/>
</dbReference>
<accession>A0A0G1EAV7</accession>
<dbReference type="AlphaFoldDB" id="A0A0G1EAV7"/>
<evidence type="ECO:0000259" key="4">
    <source>
        <dbReference type="Pfam" id="PF00456"/>
    </source>
</evidence>
<evidence type="ECO:0000313" key="5">
    <source>
        <dbReference type="EMBL" id="KKS80171.1"/>
    </source>
</evidence>
<comment type="cofactor">
    <cofactor evidence="1">
        <name>thiamine diphosphate</name>
        <dbReference type="ChEBI" id="CHEBI:58937"/>
    </cofactor>
</comment>